<dbReference type="VEuPathDB" id="FungiDB:H310_02840"/>
<sequence length="128" mass="13948">VAKDMDNSNQNNDKGDEYLSLTQHYATIANQSMGRRGTIEMVHESIQNEDDDDAPPPVAARDDGQPVESTSAPPPSTTSDDIHAFEVLLERLTKVNASPSDAIPTTPGDDTFRTLVLHLHRSTMTGFV</sequence>
<organism evidence="2 3">
    <name type="scientific">Aphanomyces invadans</name>
    <dbReference type="NCBI Taxonomy" id="157072"/>
    <lineage>
        <taxon>Eukaryota</taxon>
        <taxon>Sar</taxon>
        <taxon>Stramenopiles</taxon>
        <taxon>Oomycota</taxon>
        <taxon>Saprolegniomycetes</taxon>
        <taxon>Saprolegniales</taxon>
        <taxon>Verrucalvaceae</taxon>
        <taxon>Aphanomyces</taxon>
    </lineage>
</organism>
<evidence type="ECO:0000313" key="3">
    <source>
        <dbReference type="Proteomes" id="UP000285060"/>
    </source>
</evidence>
<proteinExistence type="predicted"/>
<dbReference type="EMBL" id="QUSY01002622">
    <property type="protein sequence ID" value="RHY20493.1"/>
    <property type="molecule type" value="Genomic_DNA"/>
</dbReference>
<dbReference type="AlphaFoldDB" id="A0A3R6ZHP1"/>
<name>A0A3R6ZHP1_9STRA</name>
<gene>
    <name evidence="2" type="ORF">DYB32_010482</name>
</gene>
<accession>A0A3R6ZHP1</accession>
<protein>
    <submittedName>
        <fullName evidence="2">Uncharacterized protein</fullName>
    </submittedName>
</protein>
<keyword evidence="3" id="KW-1185">Reference proteome</keyword>
<reference evidence="2 3" key="1">
    <citation type="submission" date="2018-08" db="EMBL/GenBank/DDBJ databases">
        <title>Aphanomyces genome sequencing and annotation.</title>
        <authorList>
            <person name="Minardi D."/>
            <person name="Oidtmann B."/>
            <person name="Van Der Giezen M."/>
            <person name="Studholme D.J."/>
        </authorList>
    </citation>
    <scope>NUCLEOTIDE SEQUENCE [LARGE SCALE GENOMIC DNA]</scope>
    <source>
        <strain evidence="2 3">NJM0002</strain>
    </source>
</reference>
<feature type="region of interest" description="Disordered" evidence="1">
    <location>
        <begin position="30"/>
        <end position="82"/>
    </location>
</feature>
<dbReference type="Proteomes" id="UP000285060">
    <property type="component" value="Unassembled WGS sequence"/>
</dbReference>
<comment type="caution">
    <text evidence="2">The sequence shown here is derived from an EMBL/GenBank/DDBJ whole genome shotgun (WGS) entry which is preliminary data.</text>
</comment>
<evidence type="ECO:0000313" key="2">
    <source>
        <dbReference type="EMBL" id="RHY20493.1"/>
    </source>
</evidence>
<feature type="non-terminal residue" evidence="2">
    <location>
        <position position="1"/>
    </location>
</feature>
<evidence type="ECO:0000256" key="1">
    <source>
        <dbReference type="SAM" id="MobiDB-lite"/>
    </source>
</evidence>